<keyword evidence="2" id="KW-1185">Reference proteome</keyword>
<dbReference type="Proteomes" id="UP000828251">
    <property type="component" value="Unassembled WGS sequence"/>
</dbReference>
<accession>A0A9D4AJV8</accession>
<evidence type="ECO:0000313" key="2">
    <source>
        <dbReference type="Proteomes" id="UP000828251"/>
    </source>
</evidence>
<sequence>MHNHSPVMTGSFKDFAGLTLDQEEEAVLQVQVGSNTNGEMGGFRLVGCFLTSSIVHFPAMKSTMANLRHPIWGVQIRDLGEKSDSFCEAIMALGVEVAEIGWDLSLRAQSRRALMMTSVWLREEGEGEWAEITRERWVFIPWKEGGNLSGSHIHTLLEHDLEDGVLVGEEGIVGELPRMVCGDFNEILYGFEKRVVYLEKKEE</sequence>
<comment type="caution">
    <text evidence="1">The sequence shown here is derived from an EMBL/GenBank/DDBJ whole genome shotgun (WGS) entry which is preliminary data.</text>
</comment>
<protein>
    <recommendedName>
        <fullName evidence="3">DUF4283 domain-containing protein</fullName>
    </recommendedName>
</protein>
<name>A0A9D4AJV8_9ROSI</name>
<dbReference type="OrthoDB" id="1000385at2759"/>
<dbReference type="EMBL" id="JAIQCV010000001">
    <property type="protein sequence ID" value="KAH1130335.1"/>
    <property type="molecule type" value="Genomic_DNA"/>
</dbReference>
<evidence type="ECO:0008006" key="3">
    <source>
        <dbReference type="Google" id="ProtNLM"/>
    </source>
</evidence>
<organism evidence="1 2">
    <name type="scientific">Gossypium stocksii</name>
    <dbReference type="NCBI Taxonomy" id="47602"/>
    <lineage>
        <taxon>Eukaryota</taxon>
        <taxon>Viridiplantae</taxon>
        <taxon>Streptophyta</taxon>
        <taxon>Embryophyta</taxon>
        <taxon>Tracheophyta</taxon>
        <taxon>Spermatophyta</taxon>
        <taxon>Magnoliopsida</taxon>
        <taxon>eudicotyledons</taxon>
        <taxon>Gunneridae</taxon>
        <taxon>Pentapetalae</taxon>
        <taxon>rosids</taxon>
        <taxon>malvids</taxon>
        <taxon>Malvales</taxon>
        <taxon>Malvaceae</taxon>
        <taxon>Malvoideae</taxon>
        <taxon>Gossypium</taxon>
    </lineage>
</organism>
<proteinExistence type="predicted"/>
<evidence type="ECO:0000313" key="1">
    <source>
        <dbReference type="EMBL" id="KAH1130335.1"/>
    </source>
</evidence>
<gene>
    <name evidence="1" type="ORF">J1N35_001713</name>
</gene>
<reference evidence="1 2" key="1">
    <citation type="journal article" date="2021" name="Plant Biotechnol. J.">
        <title>Multi-omics assisted identification of the key and species-specific regulatory components of drought-tolerant mechanisms in Gossypium stocksii.</title>
        <authorList>
            <person name="Yu D."/>
            <person name="Ke L."/>
            <person name="Zhang D."/>
            <person name="Wu Y."/>
            <person name="Sun Y."/>
            <person name="Mei J."/>
            <person name="Sun J."/>
            <person name="Sun Y."/>
        </authorList>
    </citation>
    <scope>NUCLEOTIDE SEQUENCE [LARGE SCALE GENOMIC DNA]</scope>
    <source>
        <strain evidence="2">cv. E1</strain>
        <tissue evidence="1">Leaf</tissue>
    </source>
</reference>
<dbReference type="AlphaFoldDB" id="A0A9D4AJV8"/>